<protein>
    <recommendedName>
        <fullName evidence="8">Steroid 5-alpha reductase C-terminal domain-containing protein</fullName>
    </recommendedName>
</protein>
<dbReference type="InterPro" id="IPR052527">
    <property type="entry name" value="Metal_cation-efflux_comp"/>
</dbReference>
<evidence type="ECO:0000256" key="5">
    <source>
        <dbReference type="SAM" id="Phobius"/>
    </source>
</evidence>
<dbReference type="PANTHER" id="PTHR43847:SF1">
    <property type="entry name" value="BLL3993 PROTEIN"/>
    <property type="match status" value="1"/>
</dbReference>
<dbReference type="Gene3D" id="1.20.120.1630">
    <property type="match status" value="1"/>
</dbReference>
<proteinExistence type="predicted"/>
<name>A0A1G2BS95_9BACT</name>
<organism evidence="6 7">
    <name type="scientific">Candidatus Komeilibacteria bacterium RIFCSPLOWO2_01_FULL_53_11</name>
    <dbReference type="NCBI Taxonomy" id="1798552"/>
    <lineage>
        <taxon>Bacteria</taxon>
        <taxon>Candidatus Komeiliibacteriota</taxon>
    </lineage>
</organism>
<evidence type="ECO:0000256" key="2">
    <source>
        <dbReference type="ARBA" id="ARBA00022692"/>
    </source>
</evidence>
<evidence type="ECO:0000256" key="3">
    <source>
        <dbReference type="ARBA" id="ARBA00022989"/>
    </source>
</evidence>
<evidence type="ECO:0008006" key="8">
    <source>
        <dbReference type="Google" id="ProtNLM"/>
    </source>
</evidence>
<dbReference type="InterPro" id="IPR007318">
    <property type="entry name" value="Phopholipid_MeTrfase"/>
</dbReference>
<reference evidence="6 7" key="1">
    <citation type="journal article" date="2016" name="Nat. Commun.">
        <title>Thousands of microbial genomes shed light on interconnected biogeochemical processes in an aquifer system.</title>
        <authorList>
            <person name="Anantharaman K."/>
            <person name="Brown C.T."/>
            <person name="Hug L.A."/>
            <person name="Sharon I."/>
            <person name="Castelle C.J."/>
            <person name="Probst A.J."/>
            <person name="Thomas B.C."/>
            <person name="Singh A."/>
            <person name="Wilkins M.J."/>
            <person name="Karaoz U."/>
            <person name="Brodie E.L."/>
            <person name="Williams K.H."/>
            <person name="Hubbard S.S."/>
            <person name="Banfield J.F."/>
        </authorList>
    </citation>
    <scope>NUCLEOTIDE SEQUENCE [LARGE SCALE GENOMIC DNA]</scope>
</reference>
<dbReference type="AlphaFoldDB" id="A0A1G2BS95"/>
<gene>
    <name evidence="6" type="ORF">A3B31_03810</name>
</gene>
<feature type="transmembrane region" description="Helical" evidence="5">
    <location>
        <begin position="40"/>
        <end position="61"/>
    </location>
</feature>
<keyword evidence="3 5" id="KW-1133">Transmembrane helix</keyword>
<evidence type="ECO:0000313" key="6">
    <source>
        <dbReference type="EMBL" id="OGY92045.1"/>
    </source>
</evidence>
<evidence type="ECO:0000313" key="7">
    <source>
        <dbReference type="Proteomes" id="UP000177349"/>
    </source>
</evidence>
<evidence type="ECO:0000256" key="4">
    <source>
        <dbReference type="ARBA" id="ARBA00023136"/>
    </source>
</evidence>
<accession>A0A1G2BS95</accession>
<dbReference type="Pfam" id="PF04191">
    <property type="entry name" value="PEMT"/>
    <property type="match status" value="1"/>
</dbReference>
<sequence>MVTPLNLRLIAPKLMAAILAFGITLFFTALPRIYLFSPSVPMNLITFLALLYWIVMVLSAVRVNRRAIMNADAIQQLALTGIYRHVRHPMYSAHIALAWGFFLSFPSVRILVCAVWLTLIVLFWTELEEKAMLQKFGTAYREYQQTTPKFIPRLKI</sequence>
<comment type="caution">
    <text evidence="6">The sequence shown here is derived from an EMBL/GenBank/DDBJ whole genome shotgun (WGS) entry which is preliminary data.</text>
</comment>
<evidence type="ECO:0000256" key="1">
    <source>
        <dbReference type="ARBA" id="ARBA00004127"/>
    </source>
</evidence>
<keyword evidence="4 5" id="KW-0472">Membrane</keyword>
<feature type="transmembrane region" description="Helical" evidence="5">
    <location>
        <begin position="97"/>
        <end position="124"/>
    </location>
</feature>
<feature type="transmembrane region" description="Helical" evidence="5">
    <location>
        <begin position="14"/>
        <end position="34"/>
    </location>
</feature>
<dbReference type="PANTHER" id="PTHR43847">
    <property type="entry name" value="BLL3993 PROTEIN"/>
    <property type="match status" value="1"/>
</dbReference>
<dbReference type="EMBL" id="MHKN01000026">
    <property type="protein sequence ID" value="OGY92045.1"/>
    <property type="molecule type" value="Genomic_DNA"/>
</dbReference>
<comment type="subcellular location">
    <subcellularLocation>
        <location evidence="1">Endomembrane system</location>
        <topology evidence="1">Multi-pass membrane protein</topology>
    </subcellularLocation>
</comment>
<dbReference type="GO" id="GO:0012505">
    <property type="term" value="C:endomembrane system"/>
    <property type="evidence" value="ECO:0007669"/>
    <property type="project" value="UniProtKB-SubCell"/>
</dbReference>
<keyword evidence="2 5" id="KW-0812">Transmembrane</keyword>
<dbReference type="Proteomes" id="UP000177349">
    <property type="component" value="Unassembled WGS sequence"/>
</dbReference>